<feature type="transmembrane region" description="Helical" evidence="12">
    <location>
        <begin position="12"/>
        <end position="38"/>
    </location>
</feature>
<evidence type="ECO:0000256" key="10">
    <source>
        <dbReference type="ARBA" id="ARBA00023209"/>
    </source>
</evidence>
<evidence type="ECO:0000256" key="3">
    <source>
        <dbReference type="ARBA" id="ARBA00022516"/>
    </source>
</evidence>
<evidence type="ECO:0000256" key="4">
    <source>
        <dbReference type="ARBA" id="ARBA00022679"/>
    </source>
</evidence>
<reference evidence="14" key="1">
    <citation type="journal article" date="2023" name="Commun. Biol.">
        <title>Genome analysis of Parmales, the sister group of diatoms, reveals the evolutionary specialization of diatoms from phago-mixotrophs to photoautotrophs.</title>
        <authorList>
            <person name="Ban H."/>
            <person name="Sato S."/>
            <person name="Yoshikawa S."/>
            <person name="Yamada K."/>
            <person name="Nakamura Y."/>
            <person name="Ichinomiya M."/>
            <person name="Sato N."/>
            <person name="Blanc-Mathieu R."/>
            <person name="Endo H."/>
            <person name="Kuwata A."/>
            <person name="Ogata H."/>
        </authorList>
    </citation>
    <scope>NUCLEOTIDE SEQUENCE [LARGE SCALE GENOMIC DNA]</scope>
    <source>
        <strain evidence="14">NIES 3700</strain>
    </source>
</reference>
<sequence>MSTSQRLTTAAVLIPIVFYLLSTPLSPLLLALLAFVNLKEMFTLDPFKIGAPQAVVAAAVGATLPYIFTTAPPSTSAPFSFILPLLSTYLFLLLRSSTPHLTATLCDLQVLHGYYSMNIIMQDLGMTTGVFLCLNCWGVDTAGLIVGKLLNKSTINKTLSSKPPFNLLKRISPNKTPLGFIACLFAGPLCTLICRCIPYASPYSSSPVSQSELLTAIGLSICCVIGDLIQSWQKRKANVKDTGTVIKGHGGVWDRMDSMILAASFLVLVPK</sequence>
<feature type="transmembrane region" description="Helical" evidence="12">
    <location>
        <begin position="178"/>
        <end position="201"/>
    </location>
</feature>
<protein>
    <recommendedName>
        <fullName evidence="15">Phosphatidate cytidylyltransferase</fullName>
    </recommendedName>
</protein>
<evidence type="ECO:0000256" key="12">
    <source>
        <dbReference type="SAM" id="Phobius"/>
    </source>
</evidence>
<proteinExistence type="predicted"/>
<comment type="subcellular location">
    <subcellularLocation>
        <location evidence="1">Cell membrane</location>
        <topology evidence="1">Multi-pass membrane protein</topology>
    </subcellularLocation>
</comment>
<evidence type="ECO:0000256" key="8">
    <source>
        <dbReference type="ARBA" id="ARBA00023098"/>
    </source>
</evidence>
<evidence type="ECO:0008006" key="15">
    <source>
        <dbReference type="Google" id="ProtNLM"/>
    </source>
</evidence>
<evidence type="ECO:0000256" key="7">
    <source>
        <dbReference type="ARBA" id="ARBA00022989"/>
    </source>
</evidence>
<evidence type="ECO:0000313" key="14">
    <source>
        <dbReference type="Proteomes" id="UP001165122"/>
    </source>
</evidence>
<keyword evidence="8" id="KW-0443">Lipid metabolism</keyword>
<organism evidence="13 14">
    <name type="scientific">Triparma laevis f. longispina</name>
    <dbReference type="NCBI Taxonomy" id="1714387"/>
    <lineage>
        <taxon>Eukaryota</taxon>
        <taxon>Sar</taxon>
        <taxon>Stramenopiles</taxon>
        <taxon>Ochrophyta</taxon>
        <taxon>Bolidophyceae</taxon>
        <taxon>Parmales</taxon>
        <taxon>Triparmaceae</taxon>
        <taxon>Triparma</taxon>
    </lineage>
</organism>
<evidence type="ECO:0000256" key="1">
    <source>
        <dbReference type="ARBA" id="ARBA00004651"/>
    </source>
</evidence>
<evidence type="ECO:0000256" key="2">
    <source>
        <dbReference type="ARBA" id="ARBA00022475"/>
    </source>
</evidence>
<keyword evidence="9 12" id="KW-0472">Membrane</keyword>
<evidence type="ECO:0000256" key="9">
    <source>
        <dbReference type="ARBA" id="ARBA00023136"/>
    </source>
</evidence>
<evidence type="ECO:0000313" key="13">
    <source>
        <dbReference type="EMBL" id="GMI07263.1"/>
    </source>
</evidence>
<evidence type="ECO:0000256" key="6">
    <source>
        <dbReference type="ARBA" id="ARBA00022695"/>
    </source>
</evidence>
<dbReference type="EMBL" id="BRXW01000110">
    <property type="protein sequence ID" value="GMI07263.1"/>
    <property type="molecule type" value="Genomic_DNA"/>
</dbReference>
<dbReference type="Proteomes" id="UP001165122">
    <property type="component" value="Unassembled WGS sequence"/>
</dbReference>
<dbReference type="GO" id="GO:0005886">
    <property type="term" value="C:plasma membrane"/>
    <property type="evidence" value="ECO:0007669"/>
    <property type="project" value="UniProtKB-SubCell"/>
</dbReference>
<keyword evidence="5 12" id="KW-0812">Transmembrane</keyword>
<dbReference type="PANTHER" id="PTHR46382">
    <property type="entry name" value="PHOSPHATIDATE CYTIDYLYLTRANSFERASE"/>
    <property type="match status" value="1"/>
</dbReference>
<keyword evidence="6" id="KW-0548">Nucleotidyltransferase</keyword>
<dbReference type="Pfam" id="PF01148">
    <property type="entry name" value="CTP_transf_1"/>
    <property type="match status" value="1"/>
</dbReference>
<feature type="transmembrane region" description="Helical" evidence="12">
    <location>
        <begin position="75"/>
        <end position="94"/>
    </location>
</feature>
<evidence type="ECO:0000256" key="5">
    <source>
        <dbReference type="ARBA" id="ARBA00022692"/>
    </source>
</evidence>
<keyword evidence="14" id="KW-1185">Reference proteome</keyword>
<comment type="caution">
    <text evidence="13">The sequence shown here is derived from an EMBL/GenBank/DDBJ whole genome shotgun (WGS) entry which is preliminary data.</text>
</comment>
<keyword evidence="3" id="KW-0444">Lipid biosynthesis</keyword>
<keyword evidence="2" id="KW-1003">Cell membrane</keyword>
<dbReference type="AlphaFoldDB" id="A0A9W7CEK3"/>
<keyword evidence="4" id="KW-0808">Transferase</keyword>
<dbReference type="GO" id="GO:0016024">
    <property type="term" value="P:CDP-diacylglycerol biosynthetic process"/>
    <property type="evidence" value="ECO:0007669"/>
    <property type="project" value="TreeGrafter"/>
</dbReference>
<gene>
    <name evidence="13" type="ORF">TrLO_g6089</name>
</gene>
<dbReference type="GO" id="GO:0004605">
    <property type="term" value="F:phosphatidate cytidylyltransferase activity"/>
    <property type="evidence" value="ECO:0007669"/>
    <property type="project" value="TreeGrafter"/>
</dbReference>
<keyword evidence="7 12" id="KW-1133">Transmembrane helix</keyword>
<feature type="transmembrane region" description="Helical" evidence="12">
    <location>
        <begin position="50"/>
        <end position="69"/>
    </location>
</feature>
<feature type="transmembrane region" description="Helical" evidence="12">
    <location>
        <begin position="213"/>
        <end position="230"/>
    </location>
</feature>
<evidence type="ECO:0000256" key="11">
    <source>
        <dbReference type="ARBA" id="ARBA00023264"/>
    </source>
</evidence>
<accession>A0A9W7CEK3</accession>
<dbReference type="PANTHER" id="PTHR46382:SF1">
    <property type="entry name" value="PHOSPHATIDATE CYTIDYLYLTRANSFERASE"/>
    <property type="match status" value="1"/>
</dbReference>
<keyword evidence="10" id="KW-0594">Phospholipid biosynthesis</keyword>
<keyword evidence="11" id="KW-1208">Phospholipid metabolism</keyword>
<name>A0A9W7CEK3_9STRA</name>
<dbReference type="OrthoDB" id="10260889at2759"/>